<keyword evidence="6" id="KW-1185">Reference proteome</keyword>
<dbReference type="EMBL" id="BMMZ01000023">
    <property type="protein sequence ID" value="GGL84032.1"/>
    <property type="molecule type" value="Genomic_DNA"/>
</dbReference>
<comment type="caution">
    <text evidence="5">The sequence shown here is derived from an EMBL/GenBank/DDBJ whole genome shotgun (WGS) entry which is preliminary data.</text>
</comment>
<name>A0A917SKZ4_9ACTN</name>
<dbReference type="AlphaFoldDB" id="A0A917SKZ4"/>
<sequence>MASDLNPAEQLLLLADELRGAATTARTFAANTYDRERADHLLGVAGRLAALTGIADADDLVATFTDDAWKRTSPIVGVSALARDKTGKVLLCRREDDASWCLPGGLLEIGESPTVGALRELWEEAGVTGEVTRLLGVFDGPAWGSRSSVHQIAITFEVNVPDAETPAPGEEMSATQYFPVEALREPLHRGQHLRIPVLLELARTGGTHHDPASTVGQNATLPTFQRPS</sequence>
<dbReference type="GO" id="GO:0016787">
    <property type="term" value="F:hydrolase activity"/>
    <property type="evidence" value="ECO:0007669"/>
    <property type="project" value="UniProtKB-KW"/>
</dbReference>
<accession>A0A917SKZ4</accession>
<dbReference type="Proteomes" id="UP000613840">
    <property type="component" value="Unassembled WGS sequence"/>
</dbReference>
<dbReference type="Pfam" id="PF00293">
    <property type="entry name" value="NUDIX"/>
    <property type="match status" value="1"/>
</dbReference>
<gene>
    <name evidence="5" type="ORF">GCM10011575_47840</name>
</gene>
<dbReference type="InterPro" id="IPR015797">
    <property type="entry name" value="NUDIX_hydrolase-like_dom_sf"/>
</dbReference>
<dbReference type="PANTHER" id="PTHR43736">
    <property type="entry name" value="ADP-RIBOSE PYROPHOSPHATASE"/>
    <property type="match status" value="1"/>
</dbReference>
<reference evidence="5" key="2">
    <citation type="submission" date="2020-09" db="EMBL/GenBank/DDBJ databases">
        <authorList>
            <person name="Sun Q."/>
            <person name="Zhou Y."/>
        </authorList>
    </citation>
    <scope>NUCLEOTIDE SEQUENCE</scope>
    <source>
        <strain evidence="5">CGMCC 4.7306</strain>
    </source>
</reference>
<organism evidence="5 6">
    <name type="scientific">Microlunatus endophyticus</name>
    <dbReference type="NCBI Taxonomy" id="1716077"/>
    <lineage>
        <taxon>Bacteria</taxon>
        <taxon>Bacillati</taxon>
        <taxon>Actinomycetota</taxon>
        <taxon>Actinomycetes</taxon>
        <taxon>Propionibacteriales</taxon>
        <taxon>Propionibacteriaceae</taxon>
        <taxon>Microlunatus</taxon>
    </lineage>
</organism>
<feature type="domain" description="Nudix hydrolase" evidence="4">
    <location>
        <begin position="73"/>
        <end position="200"/>
    </location>
</feature>
<reference evidence="5" key="1">
    <citation type="journal article" date="2014" name="Int. J. Syst. Evol. Microbiol.">
        <title>Complete genome sequence of Corynebacterium casei LMG S-19264T (=DSM 44701T), isolated from a smear-ripened cheese.</title>
        <authorList>
            <consortium name="US DOE Joint Genome Institute (JGI-PGF)"/>
            <person name="Walter F."/>
            <person name="Albersmeier A."/>
            <person name="Kalinowski J."/>
            <person name="Ruckert C."/>
        </authorList>
    </citation>
    <scope>NUCLEOTIDE SEQUENCE</scope>
    <source>
        <strain evidence="5">CGMCC 4.7306</strain>
    </source>
</reference>
<evidence type="ECO:0000313" key="5">
    <source>
        <dbReference type="EMBL" id="GGL84032.1"/>
    </source>
</evidence>
<evidence type="ECO:0000256" key="2">
    <source>
        <dbReference type="ARBA" id="ARBA00022801"/>
    </source>
</evidence>
<protein>
    <recommendedName>
        <fullName evidence="4">Nudix hydrolase domain-containing protein</fullName>
    </recommendedName>
</protein>
<dbReference type="RefSeq" id="WP_188898635.1">
    <property type="nucleotide sequence ID" value="NZ_BMMZ01000023.1"/>
</dbReference>
<evidence type="ECO:0000259" key="4">
    <source>
        <dbReference type="PROSITE" id="PS51462"/>
    </source>
</evidence>
<evidence type="ECO:0000256" key="3">
    <source>
        <dbReference type="SAM" id="MobiDB-lite"/>
    </source>
</evidence>
<feature type="region of interest" description="Disordered" evidence="3">
    <location>
        <begin position="206"/>
        <end position="228"/>
    </location>
</feature>
<keyword evidence="2" id="KW-0378">Hydrolase</keyword>
<proteinExistence type="inferred from homology"/>
<evidence type="ECO:0000256" key="1">
    <source>
        <dbReference type="ARBA" id="ARBA00005582"/>
    </source>
</evidence>
<dbReference type="PANTHER" id="PTHR43736:SF1">
    <property type="entry name" value="DIHYDRONEOPTERIN TRIPHOSPHATE DIPHOSPHATASE"/>
    <property type="match status" value="1"/>
</dbReference>
<dbReference type="PROSITE" id="PS51462">
    <property type="entry name" value="NUDIX"/>
    <property type="match status" value="1"/>
</dbReference>
<dbReference type="PROSITE" id="PS00893">
    <property type="entry name" value="NUDIX_BOX"/>
    <property type="match status" value="1"/>
</dbReference>
<dbReference type="InterPro" id="IPR000086">
    <property type="entry name" value="NUDIX_hydrolase_dom"/>
</dbReference>
<feature type="compositionally biased region" description="Polar residues" evidence="3">
    <location>
        <begin position="214"/>
        <end position="228"/>
    </location>
</feature>
<comment type="similarity">
    <text evidence="1">Belongs to the Nudix hydrolase family.</text>
</comment>
<dbReference type="InterPro" id="IPR020084">
    <property type="entry name" value="NUDIX_hydrolase_CS"/>
</dbReference>
<dbReference type="SUPFAM" id="SSF55811">
    <property type="entry name" value="Nudix"/>
    <property type="match status" value="1"/>
</dbReference>
<evidence type="ECO:0000313" key="6">
    <source>
        <dbReference type="Proteomes" id="UP000613840"/>
    </source>
</evidence>
<dbReference type="Gene3D" id="3.90.79.10">
    <property type="entry name" value="Nucleoside Triphosphate Pyrophosphohydrolase"/>
    <property type="match status" value="1"/>
</dbReference>